<dbReference type="InterPro" id="IPR001433">
    <property type="entry name" value="OxRdtase_FAD/NAD-bd"/>
</dbReference>
<dbReference type="Gene3D" id="2.40.30.10">
    <property type="entry name" value="Translation factors"/>
    <property type="match status" value="1"/>
</dbReference>
<feature type="region of interest" description="Disordered" evidence="16">
    <location>
        <begin position="1"/>
        <end position="59"/>
    </location>
</feature>
<dbReference type="InterPro" id="IPR005066">
    <property type="entry name" value="MoCF_OxRdtse_dimer"/>
</dbReference>
<dbReference type="SUPFAM" id="SSF63380">
    <property type="entry name" value="Riboflavin synthase domain-like"/>
    <property type="match status" value="1"/>
</dbReference>
<dbReference type="Gene3D" id="3.40.50.80">
    <property type="entry name" value="Nucleotide-binding domain of ferredoxin-NADP reductase (FNR) module"/>
    <property type="match status" value="1"/>
</dbReference>
<evidence type="ECO:0000256" key="14">
    <source>
        <dbReference type="ARBA" id="ARBA00023063"/>
    </source>
</evidence>
<feature type="compositionally biased region" description="Basic and acidic residues" evidence="16">
    <location>
        <begin position="131"/>
        <end position="156"/>
    </location>
</feature>
<feature type="region of interest" description="Disordered" evidence="16">
    <location>
        <begin position="125"/>
        <end position="200"/>
    </location>
</feature>
<evidence type="ECO:0000313" key="19">
    <source>
        <dbReference type="EMBL" id="ETN39283.1"/>
    </source>
</evidence>
<evidence type="ECO:0000256" key="5">
    <source>
        <dbReference type="ARBA" id="ARBA00006253"/>
    </source>
</evidence>
<evidence type="ECO:0000256" key="3">
    <source>
        <dbReference type="ARBA" id="ARBA00001974"/>
    </source>
</evidence>
<keyword evidence="9" id="KW-0500">Molybdenum</keyword>
<dbReference type="SMART" id="SM01117">
    <property type="entry name" value="Cyt-b5"/>
    <property type="match status" value="1"/>
</dbReference>
<dbReference type="EC" id="1.7.1.3" evidence="7"/>
<dbReference type="SUPFAM" id="SSF56524">
    <property type="entry name" value="Oxidoreductase molybdopterin-binding domain"/>
    <property type="match status" value="1"/>
</dbReference>
<evidence type="ECO:0000259" key="18">
    <source>
        <dbReference type="PROSITE" id="PS51384"/>
    </source>
</evidence>
<keyword evidence="13" id="KW-0560">Oxidoreductase</keyword>
<evidence type="ECO:0000256" key="13">
    <source>
        <dbReference type="ARBA" id="ARBA00023002"/>
    </source>
</evidence>
<dbReference type="eggNOG" id="KOG0537">
    <property type="taxonomic scope" value="Eukaryota"/>
</dbReference>
<comment type="cofactor">
    <cofactor evidence="3">
        <name>FAD</name>
        <dbReference type="ChEBI" id="CHEBI:57692"/>
    </cofactor>
</comment>
<dbReference type="GO" id="GO:0043546">
    <property type="term" value="F:molybdopterin cofactor binding"/>
    <property type="evidence" value="ECO:0007669"/>
    <property type="project" value="TreeGrafter"/>
</dbReference>
<comment type="catalytic activity">
    <reaction evidence="15">
        <text>nitrite + NADP(+) + H2O = nitrate + NADPH + H(+)</text>
        <dbReference type="Rhea" id="RHEA:19061"/>
        <dbReference type="ChEBI" id="CHEBI:15377"/>
        <dbReference type="ChEBI" id="CHEBI:15378"/>
        <dbReference type="ChEBI" id="CHEBI:16301"/>
        <dbReference type="ChEBI" id="CHEBI:17632"/>
        <dbReference type="ChEBI" id="CHEBI:57783"/>
        <dbReference type="ChEBI" id="CHEBI:58349"/>
        <dbReference type="EC" id="1.7.1.3"/>
    </reaction>
</comment>
<reference evidence="19 20" key="1">
    <citation type="submission" date="2013-03" db="EMBL/GenBank/DDBJ databases">
        <title>The Genome Sequence of Phialophora europaea CBS 101466.</title>
        <authorList>
            <consortium name="The Broad Institute Genomics Platform"/>
            <person name="Cuomo C."/>
            <person name="de Hoog S."/>
            <person name="Gorbushina A."/>
            <person name="Walker B."/>
            <person name="Young S.K."/>
            <person name="Zeng Q."/>
            <person name="Gargeya S."/>
            <person name="Fitzgerald M."/>
            <person name="Haas B."/>
            <person name="Abouelleil A."/>
            <person name="Allen A.W."/>
            <person name="Alvarado L."/>
            <person name="Arachchi H.M."/>
            <person name="Berlin A.M."/>
            <person name="Chapman S.B."/>
            <person name="Gainer-Dewar J."/>
            <person name="Goldberg J."/>
            <person name="Griggs A."/>
            <person name="Gujja S."/>
            <person name="Hansen M."/>
            <person name="Howarth C."/>
            <person name="Imamovic A."/>
            <person name="Ireland A."/>
            <person name="Larimer J."/>
            <person name="McCowan C."/>
            <person name="Murphy C."/>
            <person name="Pearson M."/>
            <person name="Poon T.W."/>
            <person name="Priest M."/>
            <person name="Roberts A."/>
            <person name="Saif S."/>
            <person name="Shea T."/>
            <person name="Sisk P."/>
            <person name="Sykes S."/>
            <person name="Wortman J."/>
            <person name="Nusbaum C."/>
            <person name="Birren B."/>
        </authorList>
    </citation>
    <scope>NUCLEOTIDE SEQUENCE [LARGE SCALE GENOMIC DNA]</scope>
    <source>
        <strain evidence="19 20">CBS 101466</strain>
    </source>
</reference>
<evidence type="ECO:0000256" key="15">
    <source>
        <dbReference type="ARBA" id="ARBA00049155"/>
    </source>
</evidence>
<dbReference type="PANTHER" id="PTHR19372:SF7">
    <property type="entry name" value="SULFITE OXIDASE, MITOCHONDRIAL"/>
    <property type="match status" value="1"/>
</dbReference>
<feature type="domain" description="Cytochrome b5 heme-binding" evidence="17">
    <location>
        <begin position="684"/>
        <end position="762"/>
    </location>
</feature>
<dbReference type="GO" id="GO:0030151">
    <property type="term" value="F:molybdenum ion binding"/>
    <property type="evidence" value="ECO:0007669"/>
    <property type="project" value="InterPro"/>
</dbReference>
<dbReference type="Gene3D" id="2.60.40.650">
    <property type="match status" value="1"/>
</dbReference>
<dbReference type="AlphaFoldDB" id="W2RU35"/>
<dbReference type="Pfam" id="PF00970">
    <property type="entry name" value="FAD_binding_6"/>
    <property type="match status" value="1"/>
</dbReference>
<evidence type="ECO:0000256" key="1">
    <source>
        <dbReference type="ARBA" id="ARBA00001924"/>
    </source>
</evidence>
<evidence type="ECO:0000256" key="16">
    <source>
        <dbReference type="SAM" id="MobiDB-lite"/>
    </source>
</evidence>
<comment type="similarity">
    <text evidence="5">Belongs to the nitrate reductase family.</text>
</comment>
<dbReference type="PRINTS" id="PR00407">
    <property type="entry name" value="EUMOPTERIN"/>
</dbReference>
<feature type="compositionally biased region" description="Basic and acidic residues" evidence="16">
    <location>
        <begin position="162"/>
        <end position="179"/>
    </location>
</feature>
<dbReference type="STRING" id="1220924.W2RU35"/>
<evidence type="ECO:0000259" key="17">
    <source>
        <dbReference type="PROSITE" id="PS50255"/>
    </source>
</evidence>
<dbReference type="PROSITE" id="PS50255">
    <property type="entry name" value="CYTOCHROME_B5_2"/>
    <property type="match status" value="1"/>
</dbReference>
<accession>W2RU35</accession>
<dbReference type="InterPro" id="IPR014756">
    <property type="entry name" value="Ig_E-set"/>
</dbReference>
<comment type="cofactor">
    <cofactor evidence="2">
        <name>heme</name>
        <dbReference type="ChEBI" id="CHEBI:30413"/>
    </cofactor>
</comment>
<dbReference type="GO" id="GO:0006790">
    <property type="term" value="P:sulfur compound metabolic process"/>
    <property type="evidence" value="ECO:0007669"/>
    <property type="project" value="TreeGrafter"/>
</dbReference>
<comment type="subunit">
    <text evidence="6">Homodimer.</text>
</comment>
<dbReference type="OrthoDB" id="432685at2759"/>
<feature type="compositionally biased region" description="Polar residues" evidence="16">
    <location>
        <begin position="9"/>
        <end position="20"/>
    </location>
</feature>
<evidence type="ECO:0000256" key="12">
    <source>
        <dbReference type="ARBA" id="ARBA00022827"/>
    </source>
</evidence>
<protein>
    <recommendedName>
        <fullName evidence="8">Nitrate reductase [NADPH]</fullName>
        <ecNumber evidence="7">1.7.1.3</ecNumber>
    </recommendedName>
</protein>
<dbReference type="eggNOG" id="KOG0534">
    <property type="taxonomic scope" value="Eukaryota"/>
</dbReference>
<dbReference type="InterPro" id="IPR008335">
    <property type="entry name" value="Mopterin_OxRdtase_euk"/>
</dbReference>
<dbReference type="Pfam" id="PF00173">
    <property type="entry name" value="Cyt-b5"/>
    <property type="match status" value="1"/>
</dbReference>
<proteinExistence type="inferred from homology"/>
<dbReference type="RefSeq" id="XP_008718068.1">
    <property type="nucleotide sequence ID" value="XM_008719846.1"/>
</dbReference>
<evidence type="ECO:0000256" key="10">
    <source>
        <dbReference type="ARBA" id="ARBA00022630"/>
    </source>
</evidence>
<dbReference type="GO" id="GO:0042128">
    <property type="term" value="P:nitrate assimilation"/>
    <property type="evidence" value="ECO:0007669"/>
    <property type="project" value="UniProtKB-KW"/>
</dbReference>
<dbReference type="CDD" id="cd06183">
    <property type="entry name" value="cyt_b5_reduct_like"/>
    <property type="match status" value="1"/>
</dbReference>
<dbReference type="PRINTS" id="PR00406">
    <property type="entry name" value="CYTB5RDTASE"/>
</dbReference>
<dbReference type="InterPro" id="IPR036400">
    <property type="entry name" value="Cyt_B5-like_heme/steroid_sf"/>
</dbReference>
<dbReference type="InterPro" id="IPR008333">
    <property type="entry name" value="Cbr1-like_FAD-bd_dom"/>
</dbReference>
<dbReference type="InterPro" id="IPR017938">
    <property type="entry name" value="Riboflavin_synthase-like_b-brl"/>
</dbReference>
<keyword evidence="10" id="KW-0285">Flavoprotein</keyword>
<dbReference type="HOGENOM" id="CLU_003827_4_2_1"/>
<feature type="region of interest" description="Disordered" evidence="16">
    <location>
        <begin position="817"/>
        <end position="836"/>
    </location>
</feature>
<gene>
    <name evidence="19" type="ORF">HMPREF1541_05506</name>
</gene>
<keyword evidence="11" id="KW-0479">Metal-binding</keyword>
<dbReference type="InterPro" id="IPR001199">
    <property type="entry name" value="Cyt_B5-like_heme/steroid-bd"/>
</dbReference>
<dbReference type="Proteomes" id="UP000030752">
    <property type="component" value="Unassembled WGS sequence"/>
</dbReference>
<evidence type="ECO:0000256" key="7">
    <source>
        <dbReference type="ARBA" id="ARBA00012673"/>
    </source>
</evidence>
<dbReference type="Pfam" id="PF03404">
    <property type="entry name" value="Mo-co_dimer"/>
    <property type="match status" value="1"/>
</dbReference>
<dbReference type="eggNOG" id="KOG0535">
    <property type="taxonomic scope" value="Eukaryota"/>
</dbReference>
<feature type="compositionally biased region" description="Polar residues" evidence="16">
    <location>
        <begin position="186"/>
        <end position="195"/>
    </location>
</feature>
<dbReference type="InterPro" id="IPR039261">
    <property type="entry name" value="FNR_nucleotide-bd"/>
</dbReference>
<keyword evidence="12" id="KW-0274">FAD</keyword>
<dbReference type="GO" id="GO:0050464">
    <property type="term" value="F:nitrate reductase (NADPH) activity"/>
    <property type="evidence" value="ECO:0007669"/>
    <property type="project" value="UniProtKB-EC"/>
</dbReference>
<evidence type="ECO:0000256" key="6">
    <source>
        <dbReference type="ARBA" id="ARBA00011738"/>
    </source>
</evidence>
<dbReference type="PANTHER" id="PTHR19372">
    <property type="entry name" value="SULFITE REDUCTASE"/>
    <property type="match status" value="1"/>
</dbReference>
<feature type="domain" description="FAD-binding FR-type" evidence="18">
    <location>
        <begin position="793"/>
        <end position="922"/>
    </location>
</feature>
<dbReference type="GO" id="GO:0020037">
    <property type="term" value="F:heme binding"/>
    <property type="evidence" value="ECO:0007669"/>
    <property type="project" value="TreeGrafter"/>
</dbReference>
<feature type="compositionally biased region" description="Gly residues" evidence="16">
    <location>
        <begin position="827"/>
        <end position="836"/>
    </location>
</feature>
<name>W2RU35_CYPE1</name>
<dbReference type="InParanoid" id="W2RU35"/>
<evidence type="ECO:0000256" key="11">
    <source>
        <dbReference type="ARBA" id="ARBA00022723"/>
    </source>
</evidence>
<evidence type="ECO:0000256" key="9">
    <source>
        <dbReference type="ARBA" id="ARBA00022505"/>
    </source>
</evidence>
<evidence type="ECO:0000313" key="20">
    <source>
        <dbReference type="Proteomes" id="UP000030752"/>
    </source>
</evidence>
<dbReference type="Gene3D" id="3.10.120.10">
    <property type="entry name" value="Cytochrome b5-like heme/steroid binding domain"/>
    <property type="match status" value="1"/>
</dbReference>
<evidence type="ECO:0000256" key="8">
    <source>
        <dbReference type="ARBA" id="ARBA00015499"/>
    </source>
</evidence>
<dbReference type="SUPFAM" id="SSF52343">
    <property type="entry name" value="Ferredoxin reductase-like, C-terminal NADP-linked domain"/>
    <property type="match status" value="1"/>
</dbReference>
<dbReference type="PROSITE" id="PS51384">
    <property type="entry name" value="FAD_FR"/>
    <property type="match status" value="1"/>
</dbReference>
<comment type="function">
    <text evidence="4">Nitrate reductase is a key enzyme involved in the first step of nitrate assimilation in plants, fungi and bacteria.</text>
</comment>
<dbReference type="GO" id="GO:0008482">
    <property type="term" value="F:sulfite oxidase activity"/>
    <property type="evidence" value="ECO:0007669"/>
    <property type="project" value="TreeGrafter"/>
</dbReference>
<dbReference type="EMBL" id="KB822721">
    <property type="protein sequence ID" value="ETN39283.1"/>
    <property type="molecule type" value="Genomic_DNA"/>
</dbReference>
<sequence length="1072" mass="119592">MPTPPAGTATVTSHPGSSTAEIAAEPNWGSGHQHRVGYINTTGRRAGLTHEGDHEPADEDERAFIQEATRKYRELRARAKKGDLVNFVDVMKAQTDYHRHRPEVYPPGWRFVVRATEDEIKYKQDWPANIKQREKEEQQKKQKEDNDSAARLENGHQDTANDPEHDWRRASGHNEDKHHGAYGKHTTGQQRNQATDGLRSECQRLRSKYTPEEITLLRHLQHEAHQTRAFTLNPGTLPSPVAHLKIDASISGSDAQTPDNWIPRSDDLIRRTGQHPLNAEPKLSALWDAGLITPNRLHYVRNHGSVPRLYWGEHVVDVCSGRLRVSMDELAGGQRWANVNIPVALACDGNRRGELNLVRKSKGFDWGAGAVSCAYWKGVRVADVLRSAGVSIDRAESHSRRWVNFEGADEPSEGKYATCFPLEYVMDDMNDVLLAYEMNDQPLPPDHGFPVRLLVPGYVGGRSVKWLARIWISEKENDSYYHIWDNRVLPSFVTEKDGDFAKTMFHHPSTACNEQNLNSVIVRPAQGDKLDVVEVLKNDTYRVAGYAYEGGGHEVQRVELSLDGGKTWLYCLRHFPDQPIRHGNKFWTWIHWHIDIDATHFVRAESLTVRCFNVFKNTQPEKGVWNLMGMMNNGWYTVKSSTDQDGKLVFRHPYDQEGTEGGGWMKPSVENQLAAAKQDSGVPDKQFTREEIEKHNTRDDCWLIINGNVYDATSVLEWHPGGTAALLANAGKLSLDVTSSFENVHDDYAHKKLAECAIGRVTDKAKTYMQEQAKAEAEKAAKGAGDEVVLNSKRWKPVTLVDKTQLSQDTFSYTFRYREKNNNNSSSGGGGGGGGASTKKLGLGTCQHIQFGIHMLDKMLIRSYTPTRPIRDDEDDGTFELTVKTYFPDANQPGGAFSNLLHELTPGEQVDVCGPTGEITYLGNGTFSVEGQPRRFRHVSLVLGGSGVTPGFALLKRIAQDAQDGTRVAVVDANKTEDDILLRAELAALVKEGGKGKVSVTHVLSHPKAREEWEARGGLSGHVDAEVIKSRLFAPSDGSVVFLCGPPGMIQKAALPALKDWGYEEDKNCFGF</sequence>
<evidence type="ECO:0000256" key="2">
    <source>
        <dbReference type="ARBA" id="ARBA00001971"/>
    </source>
</evidence>
<dbReference type="InterPro" id="IPR000572">
    <property type="entry name" value="OxRdtase_Mopterin-bd_dom"/>
</dbReference>
<organism evidence="19 20">
    <name type="scientific">Cyphellophora europaea (strain CBS 101466)</name>
    <name type="common">Phialophora europaea</name>
    <dbReference type="NCBI Taxonomy" id="1220924"/>
    <lineage>
        <taxon>Eukaryota</taxon>
        <taxon>Fungi</taxon>
        <taxon>Dikarya</taxon>
        <taxon>Ascomycota</taxon>
        <taxon>Pezizomycotina</taxon>
        <taxon>Eurotiomycetes</taxon>
        <taxon>Chaetothyriomycetidae</taxon>
        <taxon>Chaetothyriales</taxon>
        <taxon>Cyphellophoraceae</taxon>
        <taxon>Cyphellophora</taxon>
    </lineage>
</organism>
<keyword evidence="14" id="KW-0534">Nitrate assimilation</keyword>
<dbReference type="SUPFAM" id="SSF81296">
    <property type="entry name" value="E set domains"/>
    <property type="match status" value="1"/>
</dbReference>
<dbReference type="SUPFAM" id="SSF55856">
    <property type="entry name" value="Cytochrome b5-like heme/steroid binding domain"/>
    <property type="match status" value="1"/>
</dbReference>
<evidence type="ECO:0000256" key="4">
    <source>
        <dbReference type="ARBA" id="ARBA00003838"/>
    </source>
</evidence>
<dbReference type="Gene3D" id="3.90.420.10">
    <property type="entry name" value="Oxidoreductase, molybdopterin-binding domain"/>
    <property type="match status" value="1"/>
</dbReference>
<dbReference type="InterPro" id="IPR017927">
    <property type="entry name" value="FAD-bd_FR_type"/>
</dbReference>
<dbReference type="GeneID" id="19972845"/>
<dbReference type="Pfam" id="PF00174">
    <property type="entry name" value="Oxidored_molyb"/>
    <property type="match status" value="1"/>
</dbReference>
<keyword evidence="20" id="KW-1185">Reference proteome</keyword>
<comment type="cofactor">
    <cofactor evidence="1">
        <name>Mo-molybdopterin</name>
        <dbReference type="ChEBI" id="CHEBI:71302"/>
    </cofactor>
</comment>
<dbReference type="VEuPathDB" id="FungiDB:HMPREF1541_05506"/>
<dbReference type="InterPro" id="IPR036374">
    <property type="entry name" value="OxRdtase_Mopterin-bd_sf"/>
</dbReference>
<dbReference type="Pfam" id="PF00175">
    <property type="entry name" value="NAD_binding_1"/>
    <property type="match status" value="1"/>
</dbReference>